<dbReference type="InterPro" id="IPR006089">
    <property type="entry name" value="Acyl-CoA_DH_CS"/>
</dbReference>
<dbReference type="InterPro" id="IPR009075">
    <property type="entry name" value="AcylCo_DH/oxidase_C"/>
</dbReference>
<comment type="subunit">
    <text evidence="4">Homotetramer.</text>
</comment>
<dbReference type="GO" id="GO:0003853">
    <property type="term" value="F:short-chain 2-methyl fatty acyl-CoA dehydrogenase activity"/>
    <property type="evidence" value="ECO:0007669"/>
    <property type="project" value="UniProtKB-EC"/>
</dbReference>
<evidence type="ECO:0000256" key="4">
    <source>
        <dbReference type="ARBA" id="ARBA00011881"/>
    </source>
</evidence>
<evidence type="ECO:0000256" key="3">
    <source>
        <dbReference type="ARBA" id="ARBA00009347"/>
    </source>
</evidence>
<evidence type="ECO:0000256" key="6">
    <source>
        <dbReference type="ARBA" id="ARBA00022827"/>
    </source>
</evidence>
<evidence type="ECO:0000256" key="21">
    <source>
        <dbReference type="ARBA" id="ARBA00051903"/>
    </source>
</evidence>
<evidence type="ECO:0000256" key="8">
    <source>
        <dbReference type="ARBA" id="ARBA00023002"/>
    </source>
</evidence>
<dbReference type="InterPro" id="IPR046373">
    <property type="entry name" value="Acyl-CoA_Oxase/DH_mid-dom_sf"/>
</dbReference>
<gene>
    <name evidence="27" type="primary">LOC115888800</name>
</gene>
<dbReference type="GO" id="GO:0050660">
    <property type="term" value="F:flavin adenine dinucleotide binding"/>
    <property type="evidence" value="ECO:0007669"/>
    <property type="project" value="InterPro"/>
</dbReference>
<protein>
    <recommendedName>
        <fullName evidence="12">Short/branched chain specific acyl-CoA dehydrogenase, mitochondrial</fullName>
        <ecNumber evidence="11">1.3.8.5</ecNumber>
    </recommendedName>
    <alternativeName>
        <fullName evidence="14">2-methyl branched chain acyl-CoA dehydrogenase</fullName>
    </alternativeName>
    <alternativeName>
        <fullName evidence="13">2-methylbutyryl-coenzyme A dehydrogenase</fullName>
    </alternativeName>
</protein>
<feature type="domain" description="Acyl-CoA oxidase/dehydrogenase middle" evidence="24">
    <location>
        <begin position="155"/>
        <end position="250"/>
    </location>
</feature>
<evidence type="ECO:0000256" key="5">
    <source>
        <dbReference type="ARBA" id="ARBA00022630"/>
    </source>
</evidence>
<evidence type="ECO:0000256" key="1">
    <source>
        <dbReference type="ARBA" id="ARBA00001974"/>
    </source>
</evidence>
<comment type="catalytic activity">
    <reaction evidence="17">
        <text>(2R)-2-methylbutanoyl-CoA + oxidized [electron-transfer flavoprotein] + H(+) = ethylacryloyl-CoA + reduced [electron-transfer flavoprotein]</text>
        <dbReference type="Rhea" id="RHEA:65296"/>
        <dbReference type="Rhea" id="RHEA-COMP:10685"/>
        <dbReference type="Rhea" id="RHEA-COMP:10686"/>
        <dbReference type="ChEBI" id="CHEBI:15378"/>
        <dbReference type="ChEBI" id="CHEBI:57692"/>
        <dbReference type="ChEBI" id="CHEBI:58307"/>
        <dbReference type="ChEBI" id="CHEBI:156439"/>
        <dbReference type="ChEBI" id="CHEBI:156440"/>
    </reaction>
    <physiologicalReaction direction="left-to-right" evidence="17">
        <dbReference type="Rhea" id="RHEA:65297"/>
    </physiologicalReaction>
</comment>
<dbReference type="Pfam" id="PF00441">
    <property type="entry name" value="Acyl-CoA_dh_1"/>
    <property type="match status" value="1"/>
</dbReference>
<evidence type="ECO:0000256" key="16">
    <source>
        <dbReference type="ARBA" id="ARBA00048307"/>
    </source>
</evidence>
<dbReference type="SUPFAM" id="SSF47203">
    <property type="entry name" value="Acyl-CoA dehydrogenase C-terminal domain-like"/>
    <property type="match status" value="1"/>
</dbReference>
<dbReference type="InParanoid" id="A0A6J2YNY2"/>
<evidence type="ECO:0000256" key="20">
    <source>
        <dbReference type="ARBA" id="ARBA00049552"/>
    </source>
</evidence>
<dbReference type="KEGG" id="soy:115888800"/>
<keyword evidence="5 22" id="KW-0285">Flavoprotein</keyword>
<comment type="cofactor">
    <cofactor evidence="1 22">
        <name>FAD</name>
        <dbReference type="ChEBI" id="CHEBI:57692"/>
    </cofactor>
</comment>
<accession>A0A6J2YNY2</accession>
<organism evidence="26 27">
    <name type="scientific">Sitophilus oryzae</name>
    <name type="common">Rice weevil</name>
    <name type="synonym">Curculio oryzae</name>
    <dbReference type="NCBI Taxonomy" id="7048"/>
    <lineage>
        <taxon>Eukaryota</taxon>
        <taxon>Metazoa</taxon>
        <taxon>Ecdysozoa</taxon>
        <taxon>Arthropoda</taxon>
        <taxon>Hexapoda</taxon>
        <taxon>Insecta</taxon>
        <taxon>Pterygota</taxon>
        <taxon>Neoptera</taxon>
        <taxon>Endopterygota</taxon>
        <taxon>Coleoptera</taxon>
        <taxon>Polyphaga</taxon>
        <taxon>Cucujiformia</taxon>
        <taxon>Curculionidae</taxon>
        <taxon>Dryophthorinae</taxon>
        <taxon>Sitophilus</taxon>
    </lineage>
</organism>
<evidence type="ECO:0000259" key="23">
    <source>
        <dbReference type="Pfam" id="PF00441"/>
    </source>
</evidence>
<dbReference type="PANTHER" id="PTHR43884">
    <property type="entry name" value="ACYL-COA DEHYDROGENASE"/>
    <property type="match status" value="1"/>
</dbReference>
<name>A0A6J2YNY2_SITOR</name>
<evidence type="ECO:0000256" key="9">
    <source>
        <dbReference type="ARBA" id="ARBA00023098"/>
    </source>
</evidence>
<sequence>MAAITRQILRNFRKTGVRTVFLSSKNCEHAGGQLPLTFLSEDEKAMQETVSRLAKEQILPHVRDMERDKKFKDSVVQLCFENGLMGIQTPSEYDGSECNFLTAVLIVEELSKVDPSIAAFVDIHNTLVNSVFLRYGTKEQKEKYLPRLATDTVGSFALSEPSSGTDAFALKTTAKRVGDDYVINGSKMWISNSDFSGVFLIMANADTSKGYKGITCFIVERDTPGFTINKPEDKLGIVASGTCMLTFEDVKVPASNVVGQFGQGYKIAIDVLNEGRIGIAAQMLGLAQGCFDATIPYTLERQQFGTPIFHFQECNTKLLPTWPPQIEAARLLTNIQRCQIAGPKGAPFIKEAVSMAKYIAPAAQQTTVKCIDWMGGVGFTKDFPTREILRMQKIGSIYEGTSNIQLTTIAKSIEKQYKQ</sequence>
<dbReference type="FunFam" id="1.10.540.10:FF:000012">
    <property type="entry name" value="Acyl-CoA dehydrogenase short/branched chain"/>
    <property type="match status" value="1"/>
</dbReference>
<dbReference type="PROSITE" id="PS00072">
    <property type="entry name" value="ACYL_COA_DH_1"/>
    <property type="match status" value="1"/>
</dbReference>
<keyword evidence="6 22" id="KW-0274">FAD</keyword>
<dbReference type="EC" id="1.3.8.5" evidence="11"/>
<comment type="catalytic activity">
    <reaction evidence="16">
        <text>valproyl-CoA + oxidized [electron-transfer flavoprotein] + H(+) = (2E)-2-propylpent-2-enoyl-CoA + reduced [electron-transfer flavoprotein]</text>
        <dbReference type="Rhea" id="RHEA:65344"/>
        <dbReference type="Rhea" id="RHEA-COMP:10685"/>
        <dbReference type="Rhea" id="RHEA-COMP:10686"/>
        <dbReference type="ChEBI" id="CHEBI:15378"/>
        <dbReference type="ChEBI" id="CHEBI:57692"/>
        <dbReference type="ChEBI" id="CHEBI:58307"/>
        <dbReference type="ChEBI" id="CHEBI:156457"/>
        <dbReference type="ChEBI" id="CHEBI:156458"/>
    </reaction>
    <physiologicalReaction direction="left-to-right" evidence="16">
        <dbReference type="Rhea" id="RHEA:65345"/>
    </physiologicalReaction>
</comment>
<comment type="catalytic activity">
    <reaction evidence="19">
        <text>hexanoyl-CoA + oxidized [electron-transfer flavoprotein] + H(+) = (2E)-hexenoyl-CoA + reduced [electron-transfer flavoprotein]</text>
        <dbReference type="Rhea" id="RHEA:43464"/>
        <dbReference type="Rhea" id="RHEA-COMP:10685"/>
        <dbReference type="Rhea" id="RHEA-COMP:10686"/>
        <dbReference type="ChEBI" id="CHEBI:15378"/>
        <dbReference type="ChEBI" id="CHEBI:57692"/>
        <dbReference type="ChEBI" id="CHEBI:58307"/>
        <dbReference type="ChEBI" id="CHEBI:62077"/>
        <dbReference type="ChEBI" id="CHEBI:62620"/>
    </reaction>
    <physiologicalReaction direction="left-to-right" evidence="19">
        <dbReference type="Rhea" id="RHEA:43465"/>
    </physiologicalReaction>
</comment>
<evidence type="ECO:0000256" key="19">
    <source>
        <dbReference type="ARBA" id="ARBA00049192"/>
    </source>
</evidence>
<dbReference type="GO" id="GO:0005739">
    <property type="term" value="C:mitochondrion"/>
    <property type="evidence" value="ECO:0007669"/>
    <property type="project" value="TreeGrafter"/>
</dbReference>
<keyword evidence="9" id="KW-0443">Lipid metabolism</keyword>
<dbReference type="Gene3D" id="1.10.540.10">
    <property type="entry name" value="Acyl-CoA dehydrogenase/oxidase, N-terminal domain"/>
    <property type="match status" value="1"/>
</dbReference>
<keyword evidence="26" id="KW-1185">Reference proteome</keyword>
<dbReference type="GeneID" id="115888800"/>
<evidence type="ECO:0000259" key="24">
    <source>
        <dbReference type="Pfam" id="PF02770"/>
    </source>
</evidence>
<evidence type="ECO:0000313" key="26">
    <source>
        <dbReference type="Proteomes" id="UP000504635"/>
    </source>
</evidence>
<evidence type="ECO:0000259" key="25">
    <source>
        <dbReference type="Pfam" id="PF02771"/>
    </source>
</evidence>
<dbReference type="GO" id="GO:0006631">
    <property type="term" value="P:fatty acid metabolic process"/>
    <property type="evidence" value="ECO:0007669"/>
    <property type="project" value="UniProtKB-KW"/>
</dbReference>
<evidence type="ECO:0000256" key="12">
    <source>
        <dbReference type="ARBA" id="ARBA00039850"/>
    </source>
</evidence>
<dbReference type="SUPFAM" id="SSF56645">
    <property type="entry name" value="Acyl-CoA dehydrogenase NM domain-like"/>
    <property type="match status" value="1"/>
</dbReference>
<keyword evidence="7" id="KW-0276">Fatty acid metabolism</keyword>
<feature type="domain" description="Acyl-CoA dehydrogenase/oxidase C-terminal" evidence="23">
    <location>
        <begin position="262"/>
        <end position="413"/>
    </location>
</feature>
<evidence type="ECO:0000256" key="17">
    <source>
        <dbReference type="ARBA" id="ARBA00048592"/>
    </source>
</evidence>
<dbReference type="FunFam" id="2.40.110.10:FF:000001">
    <property type="entry name" value="Acyl-CoA dehydrogenase, mitochondrial"/>
    <property type="match status" value="1"/>
</dbReference>
<dbReference type="InterPro" id="IPR036250">
    <property type="entry name" value="AcylCo_DH-like_C"/>
</dbReference>
<comment type="pathway">
    <text evidence="2">Lipid metabolism; mitochondrial fatty acid beta-oxidation.</text>
</comment>
<dbReference type="OrthoDB" id="10262177at2759"/>
<dbReference type="InterPro" id="IPR037069">
    <property type="entry name" value="AcylCoA_DH/ox_N_sf"/>
</dbReference>
<dbReference type="FunCoup" id="A0A6J2YNY2">
    <property type="interactions" value="1287"/>
</dbReference>
<evidence type="ECO:0000313" key="27">
    <source>
        <dbReference type="RefSeq" id="XP_030764500.1"/>
    </source>
</evidence>
<reference evidence="27" key="1">
    <citation type="submission" date="2025-08" db="UniProtKB">
        <authorList>
            <consortium name="RefSeq"/>
        </authorList>
    </citation>
    <scope>IDENTIFICATION</scope>
    <source>
        <tissue evidence="27">Gonads</tissue>
    </source>
</reference>
<feature type="domain" description="Acyl-CoA dehydrogenase/oxidase N-terminal" evidence="25">
    <location>
        <begin position="40"/>
        <end position="150"/>
    </location>
</feature>
<evidence type="ECO:0000256" key="2">
    <source>
        <dbReference type="ARBA" id="ARBA00005198"/>
    </source>
</evidence>
<dbReference type="AlphaFoldDB" id="A0A6J2YNY2"/>
<dbReference type="Gene3D" id="2.40.110.10">
    <property type="entry name" value="Butyryl-CoA Dehydrogenase, subunit A, domain 2"/>
    <property type="match status" value="1"/>
</dbReference>
<comment type="catalytic activity">
    <reaction evidence="21">
        <text>2-methylpropanoyl-CoA + oxidized [electron-transfer flavoprotein] + H(+) = 2-methylpropenoyl-CoA + reduced [electron-transfer flavoprotein]</text>
        <dbReference type="Rhea" id="RHEA:44180"/>
        <dbReference type="Rhea" id="RHEA-COMP:10685"/>
        <dbReference type="Rhea" id="RHEA-COMP:10686"/>
        <dbReference type="ChEBI" id="CHEBI:15378"/>
        <dbReference type="ChEBI" id="CHEBI:57338"/>
        <dbReference type="ChEBI" id="CHEBI:57692"/>
        <dbReference type="ChEBI" id="CHEBI:58307"/>
        <dbReference type="ChEBI" id="CHEBI:62500"/>
    </reaction>
    <physiologicalReaction direction="left-to-right" evidence="21">
        <dbReference type="Rhea" id="RHEA:44181"/>
    </physiologicalReaction>
</comment>
<evidence type="ECO:0000256" key="11">
    <source>
        <dbReference type="ARBA" id="ARBA00039036"/>
    </source>
</evidence>
<evidence type="ECO:0000256" key="7">
    <source>
        <dbReference type="ARBA" id="ARBA00022832"/>
    </source>
</evidence>
<dbReference type="Gene3D" id="1.20.140.10">
    <property type="entry name" value="Butyryl-CoA Dehydrogenase, subunit A, domain 3"/>
    <property type="match status" value="1"/>
</dbReference>
<dbReference type="InterPro" id="IPR009100">
    <property type="entry name" value="AcylCoA_DH/oxidase_NM_dom_sf"/>
</dbReference>
<evidence type="ECO:0000256" key="13">
    <source>
        <dbReference type="ARBA" id="ARBA00041537"/>
    </source>
</evidence>
<comment type="pathway">
    <text evidence="10">Amino-acid degradation; L-isoleucine degradation.</text>
</comment>
<dbReference type="InterPro" id="IPR006091">
    <property type="entry name" value="Acyl-CoA_Oxase/DH_mid-dom"/>
</dbReference>
<dbReference type="InterPro" id="IPR013786">
    <property type="entry name" value="AcylCoA_DH/ox_N"/>
</dbReference>
<dbReference type="PANTHER" id="PTHR43884:SF1">
    <property type="entry name" value="SHORT_BRANCHED CHAIN SPECIFIC ACYL-COA DEHYDROGENASE, MITOCHONDRIAL"/>
    <property type="match status" value="1"/>
</dbReference>
<keyword evidence="8 22" id="KW-0560">Oxidoreductase</keyword>
<dbReference type="RefSeq" id="XP_030764500.1">
    <property type="nucleotide sequence ID" value="XM_030908640.1"/>
</dbReference>
<proteinExistence type="inferred from homology"/>
<dbReference type="Pfam" id="PF02770">
    <property type="entry name" value="Acyl-CoA_dh_M"/>
    <property type="match status" value="1"/>
</dbReference>
<evidence type="ECO:0000256" key="14">
    <source>
        <dbReference type="ARBA" id="ARBA00042821"/>
    </source>
</evidence>
<comment type="catalytic activity">
    <reaction evidence="18">
        <text>butanoyl-CoA + oxidized [electron-transfer flavoprotein] + H(+) = (2E)-butenoyl-CoA + reduced [electron-transfer flavoprotein]</text>
        <dbReference type="Rhea" id="RHEA:24004"/>
        <dbReference type="Rhea" id="RHEA-COMP:10685"/>
        <dbReference type="Rhea" id="RHEA-COMP:10686"/>
        <dbReference type="ChEBI" id="CHEBI:15378"/>
        <dbReference type="ChEBI" id="CHEBI:57332"/>
        <dbReference type="ChEBI" id="CHEBI:57371"/>
        <dbReference type="ChEBI" id="CHEBI:57692"/>
        <dbReference type="ChEBI" id="CHEBI:58307"/>
    </reaction>
    <physiologicalReaction direction="left-to-right" evidence="18">
        <dbReference type="Rhea" id="RHEA:24005"/>
    </physiologicalReaction>
</comment>
<comment type="catalytic activity">
    <reaction evidence="20">
        <text>(2S)-2-methylbutanoyl-CoA + oxidized [electron-transfer flavoprotein] + H(+) = (2E)-2-methylbut-2-enoyl-CoA + reduced [electron-transfer flavoprotein]</text>
        <dbReference type="Rhea" id="RHEA:48256"/>
        <dbReference type="Rhea" id="RHEA-COMP:10685"/>
        <dbReference type="Rhea" id="RHEA-COMP:10686"/>
        <dbReference type="ChEBI" id="CHEBI:15378"/>
        <dbReference type="ChEBI" id="CHEBI:57337"/>
        <dbReference type="ChEBI" id="CHEBI:57692"/>
        <dbReference type="ChEBI" id="CHEBI:58307"/>
        <dbReference type="ChEBI" id="CHEBI:88166"/>
    </reaction>
    <physiologicalReaction direction="left-to-right" evidence="20">
        <dbReference type="Rhea" id="RHEA:48257"/>
    </physiologicalReaction>
</comment>
<evidence type="ECO:0000256" key="10">
    <source>
        <dbReference type="ARBA" id="ARBA00037895"/>
    </source>
</evidence>
<evidence type="ECO:0000256" key="22">
    <source>
        <dbReference type="RuleBase" id="RU362125"/>
    </source>
</evidence>
<comment type="similarity">
    <text evidence="3 22">Belongs to the acyl-CoA dehydrogenase family.</text>
</comment>
<dbReference type="Pfam" id="PF02771">
    <property type="entry name" value="Acyl-CoA_dh_N"/>
    <property type="match status" value="1"/>
</dbReference>
<comment type="catalytic activity">
    <reaction evidence="15">
        <text>2-methylbutanoyl-CoA + oxidized [electron-transfer flavoprotein] + H(+) = (2E)-2-methylbut-2-enoyl-CoA + reduced [electron-transfer flavoprotein]</text>
        <dbReference type="Rhea" id="RHEA:43780"/>
        <dbReference type="Rhea" id="RHEA-COMP:10685"/>
        <dbReference type="Rhea" id="RHEA-COMP:10686"/>
        <dbReference type="ChEBI" id="CHEBI:15378"/>
        <dbReference type="ChEBI" id="CHEBI:57336"/>
        <dbReference type="ChEBI" id="CHEBI:57337"/>
        <dbReference type="ChEBI" id="CHEBI:57692"/>
        <dbReference type="ChEBI" id="CHEBI:58307"/>
        <dbReference type="EC" id="1.3.8.5"/>
    </reaction>
    <physiologicalReaction direction="left-to-right" evidence="15">
        <dbReference type="Rhea" id="RHEA:43781"/>
    </physiologicalReaction>
</comment>
<evidence type="ECO:0000256" key="18">
    <source>
        <dbReference type="ARBA" id="ARBA00049096"/>
    </source>
</evidence>
<evidence type="ECO:0000256" key="15">
    <source>
        <dbReference type="ARBA" id="ARBA00048235"/>
    </source>
</evidence>
<dbReference type="Proteomes" id="UP000504635">
    <property type="component" value="Unplaced"/>
</dbReference>